<dbReference type="EMBL" id="LIUT01000001">
    <property type="protein sequence ID" value="KOR87845.1"/>
    <property type="molecule type" value="Genomic_DNA"/>
</dbReference>
<name>A0A0M1P0S5_9BACL</name>
<proteinExistence type="predicted"/>
<protein>
    <submittedName>
        <fullName evidence="1">Uncharacterized protein</fullName>
    </submittedName>
</protein>
<keyword evidence="2" id="KW-1185">Reference proteome</keyword>
<dbReference type="RefSeq" id="WP_054400903.1">
    <property type="nucleotide sequence ID" value="NZ_LIUT01000001.1"/>
</dbReference>
<dbReference type="OrthoDB" id="2880698at2"/>
<dbReference type="PATRIC" id="fig|1705565.3.peg.2024"/>
<dbReference type="Proteomes" id="UP000036932">
    <property type="component" value="Unassembled WGS sequence"/>
</dbReference>
<reference evidence="2" key="1">
    <citation type="submission" date="2015-08" db="EMBL/GenBank/DDBJ databases">
        <title>Genome sequencing project for genomic taxonomy and phylogenomics of Bacillus-like bacteria.</title>
        <authorList>
            <person name="Liu B."/>
            <person name="Wang J."/>
            <person name="Zhu Y."/>
            <person name="Liu G."/>
            <person name="Chen Q."/>
            <person name="Chen Z."/>
            <person name="Lan J."/>
            <person name="Che J."/>
            <person name="Ge C."/>
            <person name="Shi H."/>
            <person name="Pan Z."/>
            <person name="Liu X."/>
        </authorList>
    </citation>
    <scope>NUCLEOTIDE SEQUENCE [LARGE SCALE GENOMIC DNA]</scope>
    <source>
        <strain evidence="2">FJAT-22460</strain>
    </source>
</reference>
<evidence type="ECO:0000313" key="1">
    <source>
        <dbReference type="EMBL" id="KOR87845.1"/>
    </source>
</evidence>
<dbReference type="AlphaFoldDB" id="A0A0M1P0S5"/>
<comment type="caution">
    <text evidence="1">The sequence shown here is derived from an EMBL/GenBank/DDBJ whole genome shotgun (WGS) entry which is preliminary data.</text>
</comment>
<gene>
    <name evidence="1" type="ORF">AM231_00955</name>
</gene>
<organism evidence="1 2">
    <name type="scientific">Paenibacillus solani</name>
    <dbReference type="NCBI Taxonomy" id="1705565"/>
    <lineage>
        <taxon>Bacteria</taxon>
        <taxon>Bacillati</taxon>
        <taxon>Bacillota</taxon>
        <taxon>Bacilli</taxon>
        <taxon>Bacillales</taxon>
        <taxon>Paenibacillaceae</taxon>
        <taxon>Paenibacillus</taxon>
    </lineage>
</organism>
<evidence type="ECO:0000313" key="2">
    <source>
        <dbReference type="Proteomes" id="UP000036932"/>
    </source>
</evidence>
<accession>A0A0M1P0S5</accession>
<sequence length="83" mass="9557">MASFVLLLKDLEDDEKVVYHFGPNEQIMGKIELNKKNETISEIEPVLNSTHDSKFYFDRAAQRLARCLYKEGGVFPDKATFES</sequence>